<evidence type="ECO:0000313" key="1">
    <source>
        <dbReference type="EMBL" id="CAB4560465.1"/>
    </source>
</evidence>
<reference evidence="1" key="1">
    <citation type="submission" date="2020-05" db="EMBL/GenBank/DDBJ databases">
        <authorList>
            <person name="Chiriac C."/>
            <person name="Salcher M."/>
            <person name="Ghai R."/>
            <person name="Kavagutti S V."/>
        </authorList>
    </citation>
    <scope>NUCLEOTIDE SEQUENCE</scope>
</reference>
<sequence>MTDIATEPPRAHARIVYLGPVSPHWEVYGDYGDRTLLDEFRARVLARLVLLPRDDPQFRRNRERIIRDAERERISIEWDLGIPEADG</sequence>
<protein>
    <submittedName>
        <fullName evidence="1">Unannotated protein</fullName>
    </submittedName>
</protein>
<organism evidence="1">
    <name type="scientific">freshwater metagenome</name>
    <dbReference type="NCBI Taxonomy" id="449393"/>
    <lineage>
        <taxon>unclassified sequences</taxon>
        <taxon>metagenomes</taxon>
        <taxon>ecological metagenomes</taxon>
    </lineage>
</organism>
<accession>A0A6J6DB59</accession>
<proteinExistence type="predicted"/>
<name>A0A6J6DB59_9ZZZZ</name>
<dbReference type="AlphaFoldDB" id="A0A6J6DB59"/>
<dbReference type="EMBL" id="CAEZSR010000058">
    <property type="protein sequence ID" value="CAB4560465.1"/>
    <property type="molecule type" value="Genomic_DNA"/>
</dbReference>
<gene>
    <name evidence="1" type="ORF">UFOPK1493_01749</name>
</gene>